<dbReference type="CDD" id="cd00090">
    <property type="entry name" value="HTH_ARSR"/>
    <property type="match status" value="1"/>
</dbReference>
<dbReference type="OrthoDB" id="14763at2157"/>
<evidence type="ECO:0000256" key="2">
    <source>
        <dbReference type="ARBA" id="ARBA00023125"/>
    </source>
</evidence>
<dbReference type="SUPFAM" id="SSF55781">
    <property type="entry name" value="GAF domain-like"/>
    <property type="match status" value="1"/>
</dbReference>
<dbReference type="InterPro" id="IPR014757">
    <property type="entry name" value="Tscrpt_reg_IclR_C"/>
</dbReference>
<reference evidence="6 7" key="1">
    <citation type="submission" date="2019-02" db="EMBL/GenBank/DDBJ databases">
        <title>Haloarcula mannanilyticum sp. nov., a mannan degrading haloarchaeon isolated from commercial salt.</title>
        <authorList>
            <person name="Enomoto S."/>
            <person name="Shimane Y."/>
            <person name="Kamekura M."/>
            <person name="Ito T."/>
            <person name="Moriya O."/>
            <person name="Ihara K."/>
            <person name="Takahashi-Ando N."/>
            <person name="Fukushima Y."/>
            <person name="Yoshida Y."/>
            <person name="Usama R."/>
            <person name="Takai K."/>
            <person name="Minegishi H."/>
        </authorList>
    </citation>
    <scope>NUCLEOTIDE SEQUENCE [LARGE SCALE GENOMIC DNA]</scope>
    <source>
        <strain evidence="6 7">MD130-1</strain>
    </source>
</reference>
<keyword evidence="7" id="KW-1185">Reference proteome</keyword>
<keyword evidence="2" id="KW-0238">DNA-binding</keyword>
<protein>
    <submittedName>
        <fullName evidence="6">Transcriptional regulator</fullName>
    </submittedName>
</protein>
<keyword evidence="1" id="KW-0805">Transcription regulation</keyword>
<dbReference type="InterPro" id="IPR036388">
    <property type="entry name" value="WH-like_DNA-bd_sf"/>
</dbReference>
<dbReference type="InterPro" id="IPR029016">
    <property type="entry name" value="GAF-like_dom_sf"/>
</dbReference>
<evidence type="ECO:0000256" key="3">
    <source>
        <dbReference type="ARBA" id="ARBA00023163"/>
    </source>
</evidence>
<organism evidence="6 7">
    <name type="scientific">Haloarcula mannanilytica</name>
    <dbReference type="NCBI Taxonomy" id="2509225"/>
    <lineage>
        <taxon>Archaea</taxon>
        <taxon>Methanobacteriati</taxon>
        <taxon>Methanobacteriota</taxon>
        <taxon>Stenosarchaea group</taxon>
        <taxon>Halobacteria</taxon>
        <taxon>Halobacteriales</taxon>
        <taxon>Haloarculaceae</taxon>
        <taxon>Haloarcula</taxon>
    </lineage>
</organism>
<dbReference type="PROSITE" id="PS51077">
    <property type="entry name" value="HTH_ICLR"/>
    <property type="match status" value="1"/>
</dbReference>
<evidence type="ECO:0000256" key="1">
    <source>
        <dbReference type="ARBA" id="ARBA00023015"/>
    </source>
</evidence>
<dbReference type="Pfam" id="PF09339">
    <property type="entry name" value="HTH_IclR"/>
    <property type="match status" value="1"/>
</dbReference>
<dbReference type="PANTHER" id="PTHR30136">
    <property type="entry name" value="HELIX-TURN-HELIX TRANSCRIPTIONAL REGULATOR, ICLR FAMILY"/>
    <property type="match status" value="1"/>
</dbReference>
<dbReference type="PROSITE" id="PS51078">
    <property type="entry name" value="ICLR_ED"/>
    <property type="match status" value="1"/>
</dbReference>
<comment type="caution">
    <text evidence="6">The sequence shown here is derived from an EMBL/GenBank/DDBJ whole genome shotgun (WGS) entry which is preliminary data.</text>
</comment>
<dbReference type="InterPro" id="IPR050707">
    <property type="entry name" value="HTH_MetabolicPath_Reg"/>
</dbReference>
<dbReference type="RefSeq" id="WP_137684039.1">
    <property type="nucleotide sequence ID" value="NZ_BIXZ01000003.1"/>
</dbReference>
<dbReference type="Pfam" id="PF01614">
    <property type="entry name" value="IclR_C"/>
    <property type="match status" value="1"/>
</dbReference>
<dbReference type="Gene3D" id="1.10.10.10">
    <property type="entry name" value="Winged helix-like DNA-binding domain superfamily/Winged helix DNA-binding domain"/>
    <property type="match status" value="1"/>
</dbReference>
<proteinExistence type="predicted"/>
<gene>
    <name evidence="6" type="ORF">Harman_23900</name>
</gene>
<dbReference type="GO" id="GO:0045892">
    <property type="term" value="P:negative regulation of DNA-templated transcription"/>
    <property type="evidence" value="ECO:0007669"/>
    <property type="project" value="TreeGrafter"/>
</dbReference>
<dbReference type="GO" id="GO:0003700">
    <property type="term" value="F:DNA-binding transcription factor activity"/>
    <property type="evidence" value="ECO:0007669"/>
    <property type="project" value="TreeGrafter"/>
</dbReference>
<name>A0A4C2EJA7_9EURY</name>
<evidence type="ECO:0000313" key="6">
    <source>
        <dbReference type="EMBL" id="GCF14455.1"/>
    </source>
</evidence>
<dbReference type="EMBL" id="BIXZ01000003">
    <property type="protein sequence ID" value="GCF14455.1"/>
    <property type="molecule type" value="Genomic_DNA"/>
</dbReference>
<feature type="domain" description="HTH iclR-type" evidence="4">
    <location>
        <begin position="13"/>
        <end position="72"/>
    </location>
</feature>
<keyword evidence="3" id="KW-0804">Transcription</keyword>
<dbReference type="Proteomes" id="UP000304382">
    <property type="component" value="Unassembled WGS sequence"/>
</dbReference>
<evidence type="ECO:0000259" key="5">
    <source>
        <dbReference type="PROSITE" id="PS51078"/>
    </source>
</evidence>
<dbReference type="InterPro" id="IPR005471">
    <property type="entry name" value="Tscrpt_reg_IclR_N"/>
</dbReference>
<evidence type="ECO:0000313" key="7">
    <source>
        <dbReference type="Proteomes" id="UP000304382"/>
    </source>
</evidence>
<evidence type="ECO:0000259" key="4">
    <source>
        <dbReference type="PROSITE" id="PS51077"/>
    </source>
</evidence>
<dbReference type="Gene3D" id="3.30.450.40">
    <property type="match status" value="1"/>
</dbReference>
<dbReference type="AlphaFoldDB" id="A0A4C2EJA7"/>
<accession>A0A4C2EJA7</accession>
<feature type="domain" description="IclR-ED" evidence="5">
    <location>
        <begin position="73"/>
        <end position="260"/>
    </location>
</feature>
<dbReference type="SMART" id="SM00346">
    <property type="entry name" value="HTH_ICLR"/>
    <property type="match status" value="1"/>
</dbReference>
<dbReference type="GO" id="GO:0003677">
    <property type="term" value="F:DNA binding"/>
    <property type="evidence" value="ECO:0007669"/>
    <property type="project" value="UniProtKB-KW"/>
</dbReference>
<dbReference type="PANTHER" id="PTHR30136:SF35">
    <property type="entry name" value="HTH-TYPE TRANSCRIPTIONAL REGULATOR RV1719"/>
    <property type="match status" value="1"/>
</dbReference>
<dbReference type="SUPFAM" id="SSF46785">
    <property type="entry name" value="Winged helix' DNA-binding domain"/>
    <property type="match status" value="1"/>
</dbReference>
<dbReference type="InterPro" id="IPR011991">
    <property type="entry name" value="ArsR-like_HTH"/>
</dbReference>
<sequence length="264" mass="29226">MPQTGDKDGPRTLQTVSMASQVLMTLKELDGAGVTELATELDISKSTAHIHLTTLVENGFVVKQNGRYELALKLFAVGEYVRSQNPLYRHGKDQVDELADKTGQYVHIVTEENGRAINLYQVKGDTSVSGTYQTTKPQQRDYLHYTASGKAILAYLPEQRVREILNRHGLPGRTANTITDSEVLFEELENIRERGYAYNDEEEIEGFRAIGAPLQTPDGDVLGSLSVSGPASVLQGERFEETLPEEVINSANIIEVNINMSNRS</sequence>
<dbReference type="InterPro" id="IPR036390">
    <property type="entry name" value="WH_DNA-bd_sf"/>
</dbReference>